<dbReference type="PROSITE" id="PS50086">
    <property type="entry name" value="TBC_RABGAP"/>
    <property type="match status" value="1"/>
</dbReference>
<dbReference type="AlphaFoldDB" id="A0A914YJU8"/>
<dbReference type="InterPro" id="IPR050302">
    <property type="entry name" value="Rab_GAP_TBC_domain"/>
</dbReference>
<feature type="domain" description="Rab-GAP TBC" evidence="2">
    <location>
        <begin position="1"/>
        <end position="181"/>
    </location>
</feature>
<feature type="region of interest" description="Disordered" evidence="1">
    <location>
        <begin position="866"/>
        <end position="904"/>
    </location>
</feature>
<dbReference type="Gene3D" id="1.10.8.270">
    <property type="entry name" value="putative rabgap domain of human tbc1 domain family member 14 like domains"/>
    <property type="match status" value="1"/>
</dbReference>
<feature type="compositionally biased region" description="Polar residues" evidence="1">
    <location>
        <begin position="882"/>
        <end position="898"/>
    </location>
</feature>
<dbReference type="InterPro" id="IPR035969">
    <property type="entry name" value="Rab-GAP_TBC_sf"/>
</dbReference>
<sequence>MKVDFFVVQEFHDLIDQSQGTAAEKQYINVHQKQINLDLLRTMPNNLHFMSATCKGVTQLQSILRAYCLHNPTLGYCQGMNFIAATALLFVSPEDGFWFLVAITEKLFDASYFDQSLTGAQADQEVLKEILERRYPRLAQHLEEHDIDLTTITLNWFLAIFFDAVPFQTMLRIWDIFLLEGSKILFRISIALLGLCEEDILARSDTISVIKVLKAAVKLTYDADGVSFFLIQHAFDELHSFPSKSQLATKQKMYLTVLQDRLFKRQQIRDLLGDYSDSKKSNSDKLCDLPVDCIVFSSGFGEDGLGYVTMGNQKRGKVALITMYKQGAANLNIIDLEFDCKPVSMVIYESEMAFISLLSGYIVAIHLNNGKGQILWELKLNDVALKLIHSENKLYAALANGTLTVLEDAFNKAPSVLDFYHIPISAAPITDAFIDDENLYLAVACKIVILNKNTLSPVGNIYVAASAAGSTVPMFEKIRALSDSEYGIWVITAHSSLIQLWKDSQCQLLFDVTYDHSHRKPSFDEHDDLETVEINTILYFENEIWVGTTDGYLMLYQVQPNTETKSINNNRWEAYAPTKISNKVRPNSSNEVSFSLHKYPAGKRLSPINNAAHLLPIHRQNMYYIPTLKETQVEEHTSERECSPKDRETRKISVIIDQNTKKYSVSVAPVHSISVSRSISIDSANETMKSPSISSKFSFSKPSSLALQRSKTFNRFSGRIKTPVEKTNSIDSAVSSVFDGDFNGTAAAKKSPTKSCGSDDCFVSNVPTIDESVETPLSEQQPETIVKESPVFSTGESMEYDDMFEVYSETDIALQNNGLIEEDIFQRSPPSSSKLVQIPVRKMSFNAFGPCEISVSRQASTSLTNSSFPYEFDERGDEGGESSPTEIACPSQTSQETSVDQKDLPKLRRKDLNFDDFPVIVAVKDNVSEHRIAEEILDDLNSTVEESEIKCSLTMNLQMKIKISDKPVRCVTLIKCENENIVITGAGNYGDEEAILRWRKEKTTGLWINDPLVDINVHGRRRTIFGKLSN</sequence>
<dbReference type="Proteomes" id="UP000887577">
    <property type="component" value="Unplaced"/>
</dbReference>
<evidence type="ECO:0000313" key="4">
    <source>
        <dbReference type="WBParaSite" id="PSU_v2.g20615.t1"/>
    </source>
</evidence>
<dbReference type="Gene3D" id="1.10.472.80">
    <property type="entry name" value="Ypt/Rab-GAP domain of gyp1p, domain 3"/>
    <property type="match status" value="1"/>
</dbReference>
<name>A0A914YJU8_9BILA</name>
<evidence type="ECO:0000313" key="3">
    <source>
        <dbReference type="Proteomes" id="UP000887577"/>
    </source>
</evidence>
<dbReference type="SUPFAM" id="SSF50978">
    <property type="entry name" value="WD40 repeat-like"/>
    <property type="match status" value="1"/>
</dbReference>
<keyword evidence="3" id="KW-1185">Reference proteome</keyword>
<dbReference type="GO" id="GO:0005096">
    <property type="term" value="F:GTPase activator activity"/>
    <property type="evidence" value="ECO:0007669"/>
    <property type="project" value="TreeGrafter"/>
</dbReference>
<proteinExistence type="predicted"/>
<evidence type="ECO:0000259" key="2">
    <source>
        <dbReference type="PROSITE" id="PS50086"/>
    </source>
</evidence>
<protein>
    <submittedName>
        <fullName evidence="4">Rab-GAP TBC domain-containing protein</fullName>
    </submittedName>
</protein>
<dbReference type="SUPFAM" id="SSF47923">
    <property type="entry name" value="Ypt/Rab-GAP domain of gyp1p"/>
    <property type="match status" value="2"/>
</dbReference>
<accession>A0A914YJU8</accession>
<dbReference type="FunFam" id="1.10.8.270:FF:000026">
    <property type="entry name" value="TBC (Tre-2/Bub2/Cdc16) domain family"/>
    <property type="match status" value="1"/>
</dbReference>
<dbReference type="PANTHER" id="PTHR47219">
    <property type="entry name" value="RAB GTPASE-ACTIVATING PROTEIN 1-LIKE"/>
    <property type="match status" value="1"/>
</dbReference>
<reference evidence="4" key="1">
    <citation type="submission" date="2022-11" db="UniProtKB">
        <authorList>
            <consortium name="WormBaseParasite"/>
        </authorList>
    </citation>
    <scope>IDENTIFICATION</scope>
</reference>
<dbReference type="PANTHER" id="PTHR47219:SF20">
    <property type="entry name" value="TBC1 DOMAIN FAMILY MEMBER 2B"/>
    <property type="match status" value="1"/>
</dbReference>
<dbReference type="GO" id="GO:0031267">
    <property type="term" value="F:small GTPase binding"/>
    <property type="evidence" value="ECO:0007669"/>
    <property type="project" value="TreeGrafter"/>
</dbReference>
<organism evidence="3 4">
    <name type="scientific">Panagrolaimus superbus</name>
    <dbReference type="NCBI Taxonomy" id="310955"/>
    <lineage>
        <taxon>Eukaryota</taxon>
        <taxon>Metazoa</taxon>
        <taxon>Ecdysozoa</taxon>
        <taxon>Nematoda</taxon>
        <taxon>Chromadorea</taxon>
        <taxon>Rhabditida</taxon>
        <taxon>Tylenchina</taxon>
        <taxon>Panagrolaimomorpha</taxon>
        <taxon>Panagrolaimoidea</taxon>
        <taxon>Panagrolaimidae</taxon>
        <taxon>Panagrolaimus</taxon>
    </lineage>
</organism>
<dbReference type="WBParaSite" id="PSU_v2.g20615.t1">
    <property type="protein sequence ID" value="PSU_v2.g20615.t1"/>
    <property type="gene ID" value="PSU_v2.g20615"/>
</dbReference>
<dbReference type="SMART" id="SM00164">
    <property type="entry name" value="TBC"/>
    <property type="match status" value="1"/>
</dbReference>
<evidence type="ECO:0000256" key="1">
    <source>
        <dbReference type="SAM" id="MobiDB-lite"/>
    </source>
</evidence>
<dbReference type="Pfam" id="PF00566">
    <property type="entry name" value="RabGAP-TBC"/>
    <property type="match status" value="1"/>
</dbReference>
<dbReference type="InterPro" id="IPR000195">
    <property type="entry name" value="Rab-GAP-TBC_dom"/>
</dbReference>
<dbReference type="InterPro" id="IPR036322">
    <property type="entry name" value="WD40_repeat_dom_sf"/>
</dbReference>